<evidence type="ECO:0000313" key="2">
    <source>
        <dbReference type="Proteomes" id="UP000631114"/>
    </source>
</evidence>
<gene>
    <name evidence="1" type="ORF">IFM89_012975</name>
</gene>
<name>A0A835MCK9_9MAGN</name>
<proteinExistence type="predicted"/>
<feature type="non-terminal residue" evidence="1">
    <location>
        <position position="157"/>
    </location>
</feature>
<dbReference type="Proteomes" id="UP000631114">
    <property type="component" value="Unassembled WGS sequence"/>
</dbReference>
<evidence type="ECO:0000313" key="1">
    <source>
        <dbReference type="EMBL" id="KAF9624682.1"/>
    </source>
</evidence>
<reference evidence="1 2" key="1">
    <citation type="submission" date="2020-10" db="EMBL/GenBank/DDBJ databases">
        <title>The Coptis chinensis genome and diversification of protoberbering-type alkaloids.</title>
        <authorList>
            <person name="Wang B."/>
            <person name="Shu S."/>
            <person name="Song C."/>
            <person name="Liu Y."/>
        </authorList>
    </citation>
    <scope>NUCLEOTIDE SEQUENCE [LARGE SCALE GENOMIC DNA]</scope>
    <source>
        <strain evidence="1">HL-2020</strain>
        <tissue evidence="1">Leaf</tissue>
    </source>
</reference>
<organism evidence="1 2">
    <name type="scientific">Coptis chinensis</name>
    <dbReference type="NCBI Taxonomy" id="261450"/>
    <lineage>
        <taxon>Eukaryota</taxon>
        <taxon>Viridiplantae</taxon>
        <taxon>Streptophyta</taxon>
        <taxon>Embryophyta</taxon>
        <taxon>Tracheophyta</taxon>
        <taxon>Spermatophyta</taxon>
        <taxon>Magnoliopsida</taxon>
        <taxon>Ranunculales</taxon>
        <taxon>Ranunculaceae</taxon>
        <taxon>Coptidoideae</taxon>
        <taxon>Coptis</taxon>
    </lineage>
</organism>
<comment type="caution">
    <text evidence="1">The sequence shown here is derived from an EMBL/GenBank/DDBJ whole genome shotgun (WGS) entry which is preliminary data.</text>
</comment>
<dbReference type="AlphaFoldDB" id="A0A835MCK9"/>
<protein>
    <submittedName>
        <fullName evidence="1">Uncharacterized protein</fullName>
    </submittedName>
</protein>
<dbReference type="EMBL" id="JADFTS010000001">
    <property type="protein sequence ID" value="KAF9624682.1"/>
    <property type="molecule type" value="Genomic_DNA"/>
</dbReference>
<keyword evidence="2" id="KW-1185">Reference proteome</keyword>
<sequence>IASSNNGLCYKGGGHEVKFPLKKYPWAKTKQKANCGCDQFLTSYRRHSCIKLGSTAIGLKKVLCLLFEGSLLNHFFWPHKTKATLFLMIFLGMWMSMKRWSPHAVAIAVNGITEVSTVEVEVVEAPVHSGQDEVLPVTEPRLQQIRKILQRSLMLQL</sequence>
<accession>A0A835MCK9</accession>